<dbReference type="PANTHER" id="PTHR11058">
    <property type="entry name" value="NADH-UBIQUINONE OXIDOREDUCTASE CHAIN 3"/>
    <property type="match status" value="1"/>
</dbReference>
<keyword evidence="6 7" id="KW-0472">Membrane</keyword>
<accession>A0A075GSM1</accession>
<proteinExistence type="inferred from homology"/>
<organism evidence="8">
    <name type="scientific">uncultured marine group II/III euryarchaeote KM3_176_D12</name>
    <dbReference type="NCBI Taxonomy" id="1457936"/>
    <lineage>
        <taxon>Archaea</taxon>
        <taxon>Methanobacteriati</taxon>
        <taxon>Methanobacteriota</taxon>
        <taxon>environmental samples</taxon>
    </lineage>
</organism>
<dbReference type="EMBL" id="KF900718">
    <property type="protein sequence ID" value="AIF04768.1"/>
    <property type="molecule type" value="Genomic_DNA"/>
</dbReference>
<dbReference type="InterPro" id="IPR038430">
    <property type="entry name" value="NDAH_ubi_oxred_su3_sf"/>
</dbReference>
<feature type="transmembrane region" description="Helical" evidence="7">
    <location>
        <begin position="119"/>
        <end position="144"/>
    </location>
</feature>
<evidence type="ECO:0000256" key="4">
    <source>
        <dbReference type="ARBA" id="ARBA00022692"/>
    </source>
</evidence>
<evidence type="ECO:0000256" key="6">
    <source>
        <dbReference type="ARBA" id="ARBA00023136"/>
    </source>
</evidence>
<evidence type="ECO:0000256" key="2">
    <source>
        <dbReference type="ARBA" id="ARBA00008472"/>
    </source>
</evidence>
<evidence type="ECO:0000256" key="1">
    <source>
        <dbReference type="ARBA" id="ARBA00004370"/>
    </source>
</evidence>
<evidence type="ECO:0000256" key="5">
    <source>
        <dbReference type="ARBA" id="ARBA00022989"/>
    </source>
</evidence>
<sequence length="187" mass="20683">MKPLRGSLDFGYAYLVHASRGKQRTVVRGCVGWLVVESVPSAYLGLAIMTVVGFGFPFGAFLTSRFLRPTPDPNNPNKLSSILLDGLESDHTLYSRGDSTYECGSNPIGDAMIDFHFQYYWYAIIFLVFDIAFMFLAFGGLLSINAQPNAPDTIELALGGLVTVGLFLALMSLGVWYAFRKRGRIYI</sequence>
<keyword evidence="5 7" id="KW-1133">Transmembrane helix</keyword>
<feature type="transmembrane region" description="Helical" evidence="7">
    <location>
        <begin position="156"/>
        <end position="179"/>
    </location>
</feature>
<dbReference type="PANTHER" id="PTHR11058:SF9">
    <property type="entry name" value="NADH-UBIQUINONE OXIDOREDUCTASE CHAIN 3"/>
    <property type="match status" value="1"/>
</dbReference>
<dbReference type="GO" id="GO:0030964">
    <property type="term" value="C:NADH dehydrogenase complex"/>
    <property type="evidence" value="ECO:0007669"/>
    <property type="project" value="TreeGrafter"/>
</dbReference>
<keyword evidence="3" id="KW-0813">Transport</keyword>
<evidence type="ECO:0000313" key="8">
    <source>
        <dbReference type="EMBL" id="AIF04768.1"/>
    </source>
</evidence>
<protein>
    <submittedName>
        <fullName evidence="8">NADH-quinone oxidoreductase subunit A</fullName>
    </submittedName>
</protein>
<comment type="similarity">
    <text evidence="2">Belongs to the complex I subunit 3 family.</text>
</comment>
<dbReference type="GO" id="GO:0008137">
    <property type="term" value="F:NADH dehydrogenase (ubiquinone) activity"/>
    <property type="evidence" value="ECO:0007669"/>
    <property type="project" value="InterPro"/>
</dbReference>
<reference evidence="8" key="1">
    <citation type="journal article" date="2014" name="Genome Biol. Evol.">
        <title>Pangenome evidence for extensive interdomain horizontal transfer affecting lineage core and shell genes in uncultured planktonic thaumarchaeota and euryarchaeota.</title>
        <authorList>
            <person name="Deschamps P."/>
            <person name="Zivanovic Y."/>
            <person name="Moreira D."/>
            <person name="Rodriguez-Valera F."/>
            <person name="Lopez-Garcia P."/>
        </authorList>
    </citation>
    <scope>NUCLEOTIDE SEQUENCE</scope>
</reference>
<dbReference type="InterPro" id="IPR000440">
    <property type="entry name" value="NADH_UbQ/plastoQ_OxRdtase_su3"/>
</dbReference>
<dbReference type="Pfam" id="PF00507">
    <property type="entry name" value="Oxidored_q4"/>
    <property type="match status" value="1"/>
</dbReference>
<name>A0A075GSM1_9EURY</name>
<dbReference type="AlphaFoldDB" id="A0A075GSM1"/>
<feature type="transmembrane region" description="Helical" evidence="7">
    <location>
        <begin position="42"/>
        <end position="62"/>
    </location>
</feature>
<keyword evidence="4 7" id="KW-0812">Transmembrane</keyword>
<evidence type="ECO:0000256" key="3">
    <source>
        <dbReference type="ARBA" id="ARBA00022448"/>
    </source>
</evidence>
<evidence type="ECO:0000256" key="7">
    <source>
        <dbReference type="SAM" id="Phobius"/>
    </source>
</evidence>
<dbReference type="Gene3D" id="1.20.58.1610">
    <property type="entry name" value="NADH:ubiquinone/plastoquinone oxidoreductase, chain 3"/>
    <property type="match status" value="1"/>
</dbReference>
<comment type="subcellular location">
    <subcellularLocation>
        <location evidence="1">Membrane</location>
    </subcellularLocation>
</comment>